<dbReference type="AlphaFoldDB" id="A0AAN6WBF9"/>
<protein>
    <submittedName>
        <fullName evidence="1">Uncharacterized protein</fullName>
    </submittedName>
</protein>
<evidence type="ECO:0000313" key="1">
    <source>
        <dbReference type="EMBL" id="KAK4177032.1"/>
    </source>
</evidence>
<gene>
    <name evidence="1" type="ORF">QBC36DRAFT_140675</name>
</gene>
<dbReference type="EMBL" id="MU866177">
    <property type="protein sequence ID" value="KAK4177032.1"/>
    <property type="molecule type" value="Genomic_DNA"/>
</dbReference>
<accession>A0AAN6WBF9</accession>
<reference evidence="1" key="2">
    <citation type="submission" date="2023-05" db="EMBL/GenBank/DDBJ databases">
        <authorList>
            <consortium name="Lawrence Berkeley National Laboratory"/>
            <person name="Steindorff A."/>
            <person name="Hensen N."/>
            <person name="Bonometti L."/>
            <person name="Westerberg I."/>
            <person name="Brannstrom I.O."/>
            <person name="Guillou S."/>
            <person name="Cros-Aarteil S."/>
            <person name="Calhoun S."/>
            <person name="Haridas S."/>
            <person name="Kuo A."/>
            <person name="Mondo S."/>
            <person name="Pangilinan J."/>
            <person name="Riley R."/>
            <person name="Labutti K."/>
            <person name="Andreopoulos B."/>
            <person name="Lipzen A."/>
            <person name="Chen C."/>
            <person name="Yanf M."/>
            <person name="Daum C."/>
            <person name="Ng V."/>
            <person name="Clum A."/>
            <person name="Ohm R."/>
            <person name="Martin F."/>
            <person name="Silar P."/>
            <person name="Natvig D."/>
            <person name="Lalanne C."/>
            <person name="Gautier V."/>
            <person name="Ament-Velasquez S.L."/>
            <person name="Kruys A."/>
            <person name="Hutchinson M.I."/>
            <person name="Powell A.J."/>
            <person name="Barry K."/>
            <person name="Miller A.N."/>
            <person name="Grigoriev I.V."/>
            <person name="Debuchy R."/>
            <person name="Gladieux P."/>
            <person name="Thoren M.H."/>
            <person name="Johannesson H."/>
        </authorList>
    </citation>
    <scope>NUCLEOTIDE SEQUENCE</scope>
    <source>
        <strain evidence="1">CBS 892.96</strain>
    </source>
</reference>
<reference evidence="1" key="1">
    <citation type="journal article" date="2023" name="Mol. Phylogenet. Evol.">
        <title>Genome-scale phylogeny and comparative genomics of the fungal order Sordariales.</title>
        <authorList>
            <person name="Hensen N."/>
            <person name="Bonometti L."/>
            <person name="Westerberg I."/>
            <person name="Brannstrom I.O."/>
            <person name="Guillou S."/>
            <person name="Cros-Aarteil S."/>
            <person name="Calhoun S."/>
            <person name="Haridas S."/>
            <person name="Kuo A."/>
            <person name="Mondo S."/>
            <person name="Pangilinan J."/>
            <person name="Riley R."/>
            <person name="LaButti K."/>
            <person name="Andreopoulos B."/>
            <person name="Lipzen A."/>
            <person name="Chen C."/>
            <person name="Yan M."/>
            <person name="Daum C."/>
            <person name="Ng V."/>
            <person name="Clum A."/>
            <person name="Steindorff A."/>
            <person name="Ohm R.A."/>
            <person name="Martin F."/>
            <person name="Silar P."/>
            <person name="Natvig D.O."/>
            <person name="Lalanne C."/>
            <person name="Gautier V."/>
            <person name="Ament-Velasquez S.L."/>
            <person name="Kruys A."/>
            <person name="Hutchinson M.I."/>
            <person name="Powell A.J."/>
            <person name="Barry K."/>
            <person name="Miller A.N."/>
            <person name="Grigoriev I.V."/>
            <person name="Debuchy R."/>
            <person name="Gladieux P."/>
            <person name="Hiltunen Thoren M."/>
            <person name="Johannesson H."/>
        </authorList>
    </citation>
    <scope>NUCLEOTIDE SEQUENCE</scope>
    <source>
        <strain evidence="1">CBS 892.96</strain>
    </source>
</reference>
<comment type="caution">
    <text evidence="1">The sequence shown here is derived from an EMBL/GenBank/DDBJ whole genome shotgun (WGS) entry which is preliminary data.</text>
</comment>
<proteinExistence type="predicted"/>
<keyword evidence="2" id="KW-1185">Reference proteome</keyword>
<organism evidence="1 2">
    <name type="scientific">Triangularia setosa</name>
    <dbReference type="NCBI Taxonomy" id="2587417"/>
    <lineage>
        <taxon>Eukaryota</taxon>
        <taxon>Fungi</taxon>
        <taxon>Dikarya</taxon>
        <taxon>Ascomycota</taxon>
        <taxon>Pezizomycotina</taxon>
        <taxon>Sordariomycetes</taxon>
        <taxon>Sordariomycetidae</taxon>
        <taxon>Sordariales</taxon>
        <taxon>Podosporaceae</taxon>
        <taxon>Triangularia</taxon>
    </lineage>
</organism>
<dbReference type="Proteomes" id="UP001302321">
    <property type="component" value="Unassembled WGS sequence"/>
</dbReference>
<sequence length="257" mass="29489">MERVVCRAASTYKALIPSLLSQAYSTRPPIKQGKSPSVKQSYLPSSVIWEASQAVKDFATLHKIYYIDAIKTIPKQTKINVLRIQACRRHAFDHQHEQYLQYQEHPLTRKILWRCYEWKVNRPLWLYATAIATDGGTAVMRRQAECKVLAAIKAAIKANGFDADGTALDGRGRVIYGTMRLVIWSPRSLLNLEWSELVNYLANLVKYQILPTYVQMSGYPRGVQRPPAPKLQTQKSQIQKSRVQKPRIRKQEGFTIM</sequence>
<evidence type="ECO:0000313" key="2">
    <source>
        <dbReference type="Proteomes" id="UP001302321"/>
    </source>
</evidence>
<name>A0AAN6WBF9_9PEZI</name>